<dbReference type="PANTHER" id="PTHR42756:SF1">
    <property type="entry name" value="TRANSCRIPTIONAL REPRESSOR OF EMRAB OPERON"/>
    <property type="match status" value="1"/>
</dbReference>
<dbReference type="SUPFAM" id="SSF46785">
    <property type="entry name" value="Winged helix' DNA-binding domain"/>
    <property type="match status" value="1"/>
</dbReference>
<dbReference type="CDD" id="cd00090">
    <property type="entry name" value="HTH_ARSR"/>
    <property type="match status" value="1"/>
</dbReference>
<dbReference type="Pfam" id="PF01047">
    <property type="entry name" value="MarR"/>
    <property type="match status" value="1"/>
</dbReference>
<keyword evidence="1" id="KW-0805">Transcription regulation</keyword>
<sequence length="168" mass="18931">MSRNISKEDNLSGDVARLRQLILTLGRTHSLRDPIAGTCEQMQLTPSQVHALLWLGHDGGHTMGELARRLGITEKTMTGVVDRLEREGLVQRERSLTDRRVVLSSLTADGQRVYQRLDRVLRQQMGGFLDLLDAEDRKALFRMLEKLIQRLETSPDASPSAPRSRSTS</sequence>
<dbReference type="InterPro" id="IPR036390">
    <property type="entry name" value="WH_DNA-bd_sf"/>
</dbReference>
<evidence type="ECO:0000259" key="4">
    <source>
        <dbReference type="PROSITE" id="PS50995"/>
    </source>
</evidence>
<reference evidence="5" key="1">
    <citation type="journal article" date="2018" name="J. Ind. Microbiol. Biotechnol.">
        <title>Genome mining reveals uncommon alkylpyrones as type III PKS products from myxobacteria.</title>
        <authorList>
            <person name="Hug J.J."/>
            <person name="Panter F."/>
            <person name="Krug D."/>
            <person name="Muller R."/>
        </authorList>
    </citation>
    <scope>NUCLEOTIDE SEQUENCE</scope>
    <source>
        <strain evidence="5">MCy10622</strain>
    </source>
</reference>
<dbReference type="InterPro" id="IPR000835">
    <property type="entry name" value="HTH_MarR-typ"/>
</dbReference>
<dbReference type="PROSITE" id="PS01117">
    <property type="entry name" value="HTH_MARR_1"/>
    <property type="match status" value="1"/>
</dbReference>
<dbReference type="EMBL" id="MH908881">
    <property type="protein sequence ID" value="AYM52676.1"/>
    <property type="molecule type" value="Genomic_DNA"/>
</dbReference>
<dbReference type="Gene3D" id="1.10.10.10">
    <property type="entry name" value="Winged helix-like DNA-binding domain superfamily/Winged helix DNA-binding domain"/>
    <property type="match status" value="1"/>
</dbReference>
<dbReference type="InterPro" id="IPR011991">
    <property type="entry name" value="ArsR-like_HTH"/>
</dbReference>
<keyword evidence="2" id="KW-0238">DNA-binding</keyword>
<organism evidence="5">
    <name type="scientific">Aggregicoccus edonensis</name>
    <dbReference type="NCBI Taxonomy" id="1450165"/>
    <lineage>
        <taxon>Bacteria</taxon>
        <taxon>Pseudomonadati</taxon>
        <taxon>Myxococcota</taxon>
        <taxon>Myxococcia</taxon>
        <taxon>Myxococcales</taxon>
        <taxon>Cystobacterineae</taxon>
        <taxon>Myxococcaceae</taxon>
        <taxon>Aggregicoccus</taxon>
    </lineage>
</organism>
<dbReference type="PROSITE" id="PS50995">
    <property type="entry name" value="HTH_MARR_2"/>
    <property type="match status" value="1"/>
</dbReference>
<proteinExistence type="predicted"/>
<dbReference type="GO" id="GO:0003700">
    <property type="term" value="F:DNA-binding transcription factor activity"/>
    <property type="evidence" value="ECO:0007669"/>
    <property type="project" value="InterPro"/>
</dbReference>
<evidence type="ECO:0000256" key="3">
    <source>
        <dbReference type="ARBA" id="ARBA00023163"/>
    </source>
</evidence>
<keyword evidence="3" id="KW-0804">Transcription</keyword>
<evidence type="ECO:0000256" key="2">
    <source>
        <dbReference type="ARBA" id="ARBA00023125"/>
    </source>
</evidence>
<dbReference type="GO" id="GO:0003677">
    <property type="term" value="F:DNA binding"/>
    <property type="evidence" value="ECO:0007669"/>
    <property type="project" value="UniProtKB-KW"/>
</dbReference>
<dbReference type="PANTHER" id="PTHR42756">
    <property type="entry name" value="TRANSCRIPTIONAL REGULATOR, MARR"/>
    <property type="match status" value="1"/>
</dbReference>
<dbReference type="AlphaFoldDB" id="A0A3S7UV69"/>
<dbReference type="InterPro" id="IPR023187">
    <property type="entry name" value="Tscrpt_reg_MarR-type_CS"/>
</dbReference>
<name>A0A3S7UV69_9BACT</name>
<accession>A0A3S7UV69</accession>
<evidence type="ECO:0000256" key="1">
    <source>
        <dbReference type="ARBA" id="ARBA00023015"/>
    </source>
</evidence>
<feature type="domain" description="HTH marR-type" evidence="4">
    <location>
        <begin position="8"/>
        <end position="149"/>
    </location>
</feature>
<evidence type="ECO:0000313" key="5">
    <source>
        <dbReference type="EMBL" id="AYM52676.1"/>
    </source>
</evidence>
<dbReference type="InterPro" id="IPR036388">
    <property type="entry name" value="WH-like_DNA-bd_sf"/>
</dbReference>
<protein>
    <submittedName>
        <fullName evidence="5">Transcriptional regulator MarR family</fullName>
    </submittedName>
</protein>
<dbReference type="SMART" id="SM00347">
    <property type="entry name" value="HTH_MARR"/>
    <property type="match status" value="1"/>
</dbReference>
<dbReference type="PRINTS" id="PR00598">
    <property type="entry name" value="HTHMARR"/>
</dbReference>